<evidence type="ECO:0000256" key="2">
    <source>
        <dbReference type="SAM" id="MobiDB-lite"/>
    </source>
</evidence>
<sequence length="333" mass="38504">MSESVEEFTAKVEKLDICQIDGGKHGRHSSNSRNGMKNICYKFMQRRCKNTNCVYIHDGKLCPQYYRTGHCSRADECTKNHFVSALEKEEAPEDTKEKRTHRKPGKRTIKRNTETWEPMKKPVDVRIVFDLGHMEQKCTTQLTDRDILLAPNLFHEYPTHYIYNQLVQEIENCGLPKGNLLKLWHGNDKIEGTHFIADDKMAWKKACPTFELVLDRVKTFFQMEIRATRFNWYKDTSQWKPFHFDAAAMKPEKAALQNFTVGVSFGATRDAAFEHASTKTVLSLPQADGCIYAFAKDTNILWRHGILQDNPVRNEGRISIIAWGWVDQMVPVA</sequence>
<accession>A0A024GFX0</accession>
<protein>
    <recommendedName>
        <fullName evidence="3">C3H1-type domain-containing protein</fullName>
    </recommendedName>
</protein>
<feature type="domain" description="C3H1-type" evidence="3">
    <location>
        <begin position="61"/>
        <end position="84"/>
    </location>
</feature>
<evidence type="ECO:0000259" key="3">
    <source>
        <dbReference type="PROSITE" id="PS50103"/>
    </source>
</evidence>
<gene>
    <name evidence="4" type="ORF">BN9_065600</name>
</gene>
<dbReference type="AlphaFoldDB" id="A0A024GFX0"/>
<proteinExistence type="predicted"/>
<dbReference type="PANTHER" id="PTHR42256:SF1">
    <property type="entry name" value="FE2OG DIOXYGENASE DOMAIN-CONTAINING PROTEIN"/>
    <property type="match status" value="1"/>
</dbReference>
<keyword evidence="1" id="KW-0862">Zinc</keyword>
<dbReference type="EMBL" id="CAIX01000104">
    <property type="protein sequence ID" value="CCI45663.1"/>
    <property type="molecule type" value="Genomic_DNA"/>
</dbReference>
<dbReference type="Proteomes" id="UP000053237">
    <property type="component" value="Unassembled WGS sequence"/>
</dbReference>
<keyword evidence="5" id="KW-1185">Reference proteome</keyword>
<evidence type="ECO:0000313" key="5">
    <source>
        <dbReference type="Proteomes" id="UP000053237"/>
    </source>
</evidence>
<feature type="compositionally biased region" description="Basic and acidic residues" evidence="2">
    <location>
        <begin position="88"/>
        <end position="97"/>
    </location>
</feature>
<dbReference type="PANTHER" id="PTHR42256">
    <property type="entry name" value="OXOGLUTARATE/IRON-DEPENDENT DIOXYGENASE"/>
    <property type="match status" value="1"/>
</dbReference>
<dbReference type="SUPFAM" id="SSF51197">
    <property type="entry name" value="Clavaminate synthase-like"/>
    <property type="match status" value="1"/>
</dbReference>
<evidence type="ECO:0000256" key="1">
    <source>
        <dbReference type="PROSITE-ProRule" id="PRU00723"/>
    </source>
</evidence>
<evidence type="ECO:0000313" key="4">
    <source>
        <dbReference type="EMBL" id="CCI45663.1"/>
    </source>
</evidence>
<keyword evidence="1" id="KW-0479">Metal-binding</keyword>
<dbReference type="OrthoDB" id="445341at2759"/>
<feature type="zinc finger region" description="C3H1-type" evidence="1">
    <location>
        <begin position="61"/>
        <end position="84"/>
    </location>
</feature>
<reference evidence="4 5" key="1">
    <citation type="submission" date="2012-05" db="EMBL/GenBank/DDBJ databases">
        <title>Recombination and specialization in a pathogen metapopulation.</title>
        <authorList>
            <person name="Gardiner A."/>
            <person name="Kemen E."/>
            <person name="Schultz-Larsen T."/>
            <person name="MacLean D."/>
            <person name="Van Oosterhout C."/>
            <person name="Jones J.D.G."/>
        </authorList>
    </citation>
    <scope>NUCLEOTIDE SEQUENCE [LARGE SCALE GENOMIC DNA]</scope>
    <source>
        <strain evidence="4 5">Ac Nc2</strain>
    </source>
</reference>
<comment type="caution">
    <text evidence="4">The sequence shown here is derived from an EMBL/GenBank/DDBJ whole genome shotgun (WGS) entry which is preliminary data.</text>
</comment>
<name>A0A024GFX0_9STRA</name>
<organism evidence="4 5">
    <name type="scientific">Albugo candida</name>
    <dbReference type="NCBI Taxonomy" id="65357"/>
    <lineage>
        <taxon>Eukaryota</taxon>
        <taxon>Sar</taxon>
        <taxon>Stramenopiles</taxon>
        <taxon>Oomycota</taxon>
        <taxon>Peronosporomycetes</taxon>
        <taxon>Albuginales</taxon>
        <taxon>Albuginaceae</taxon>
        <taxon>Albugo</taxon>
    </lineage>
</organism>
<dbReference type="Gene3D" id="2.60.120.590">
    <property type="entry name" value="Alpha-ketoglutarate-dependent dioxygenase AlkB-like"/>
    <property type="match status" value="1"/>
</dbReference>
<keyword evidence="1" id="KW-0863">Zinc-finger</keyword>
<dbReference type="PROSITE" id="PS50103">
    <property type="entry name" value="ZF_C3H1"/>
    <property type="match status" value="1"/>
</dbReference>
<dbReference type="InParanoid" id="A0A024GFX0"/>
<feature type="compositionally biased region" description="Basic residues" evidence="2">
    <location>
        <begin position="98"/>
        <end position="108"/>
    </location>
</feature>
<dbReference type="InterPro" id="IPR037151">
    <property type="entry name" value="AlkB-like_sf"/>
</dbReference>
<dbReference type="InterPro" id="IPR000571">
    <property type="entry name" value="Znf_CCCH"/>
</dbReference>
<feature type="region of interest" description="Disordered" evidence="2">
    <location>
        <begin position="88"/>
        <end position="108"/>
    </location>
</feature>
<dbReference type="GO" id="GO:0008270">
    <property type="term" value="F:zinc ion binding"/>
    <property type="evidence" value="ECO:0007669"/>
    <property type="project" value="UniProtKB-KW"/>
</dbReference>